<sequence length="79" mass="8287">MNRALSTSGCDHRAAGLVCGLLAAKAAVVAVSSTTGDVIVGFHRLETPHRKRWFRIGEGGMNFVWESDGESAAGSSTPQ</sequence>
<accession>A0A327KL41</accession>
<gene>
    <name evidence="1" type="ORF">CH338_13285</name>
</gene>
<evidence type="ECO:0000313" key="2">
    <source>
        <dbReference type="Proteomes" id="UP000248863"/>
    </source>
</evidence>
<reference evidence="1 2" key="1">
    <citation type="submission" date="2017-07" db="EMBL/GenBank/DDBJ databases">
        <title>Draft Genome Sequences of Select Purple Nonsulfur Bacteria.</title>
        <authorList>
            <person name="Lasarre B."/>
            <person name="Mckinlay J.B."/>
        </authorList>
    </citation>
    <scope>NUCLEOTIDE SEQUENCE [LARGE SCALE GENOMIC DNA]</scope>
    <source>
        <strain evidence="1 2">DSM 11907</strain>
    </source>
</reference>
<name>A0A327KL41_9BRAD</name>
<dbReference type="AlphaFoldDB" id="A0A327KL41"/>
<organism evidence="1 2">
    <name type="scientific">Rhodoplanes elegans</name>
    <dbReference type="NCBI Taxonomy" id="29408"/>
    <lineage>
        <taxon>Bacteria</taxon>
        <taxon>Pseudomonadati</taxon>
        <taxon>Pseudomonadota</taxon>
        <taxon>Alphaproteobacteria</taxon>
        <taxon>Hyphomicrobiales</taxon>
        <taxon>Nitrobacteraceae</taxon>
        <taxon>Rhodoplanes</taxon>
    </lineage>
</organism>
<keyword evidence="2" id="KW-1185">Reference proteome</keyword>
<dbReference type="Proteomes" id="UP000248863">
    <property type="component" value="Unassembled WGS sequence"/>
</dbReference>
<protein>
    <submittedName>
        <fullName evidence="1">Uncharacterized protein</fullName>
    </submittedName>
</protein>
<dbReference type="EMBL" id="NPEU01000135">
    <property type="protein sequence ID" value="RAI38253.1"/>
    <property type="molecule type" value="Genomic_DNA"/>
</dbReference>
<comment type="caution">
    <text evidence="1">The sequence shown here is derived from an EMBL/GenBank/DDBJ whole genome shotgun (WGS) entry which is preliminary data.</text>
</comment>
<proteinExistence type="predicted"/>
<evidence type="ECO:0000313" key="1">
    <source>
        <dbReference type="EMBL" id="RAI38253.1"/>
    </source>
</evidence>